<comment type="similarity">
    <text evidence="6">Belongs to the peptidase M3 family.</text>
</comment>
<keyword evidence="4 6" id="KW-0862">Zinc</keyword>
<keyword evidence="3 6" id="KW-0378">Hydrolase</keyword>
<dbReference type="PANTHER" id="PTHR34217">
    <property type="entry name" value="METAL-DEPENDENT CARBOXYPEPTIDASE"/>
    <property type="match status" value="1"/>
</dbReference>
<evidence type="ECO:0000256" key="6">
    <source>
        <dbReference type="RuleBase" id="RU003435"/>
    </source>
</evidence>
<dbReference type="InterPro" id="IPR034006">
    <property type="entry name" value="M3B_PepF_2"/>
</dbReference>
<evidence type="ECO:0000313" key="9">
    <source>
        <dbReference type="Proteomes" id="UP001597343"/>
    </source>
</evidence>
<organism evidence="8 9">
    <name type="scientific">Tumebacillus lipolyticus</name>
    <dbReference type="NCBI Taxonomy" id="1280370"/>
    <lineage>
        <taxon>Bacteria</taxon>
        <taxon>Bacillati</taxon>
        <taxon>Bacillota</taxon>
        <taxon>Bacilli</taxon>
        <taxon>Bacillales</taxon>
        <taxon>Alicyclobacillaceae</taxon>
        <taxon>Tumebacillus</taxon>
    </lineage>
</organism>
<sequence length="588" mass="67019">MHIELSQNWNLDDIFSGGKDSKELAEELASLHDLLSETVVVYQDSTQLKALIISLQELGSRLTECDMFVYCLSYEHRGDAQVQALQGKVAKLRALHQALMIRLEQQLALVPQREWEDLLLDGELTSIGLYLDERRERVNVRLSGEQELLVNELSADGYHAWAGLYRALQNRLRVPFELDGEQQELSTGQIWGMLSHKDRDVRMRMLNALEEKLKGEEELFAAALNHLAGFRLALYGRRGWDSVLQEPLFHNRLSQATLDAMFKAVEQNRHRLTPFLQRKGELLGLEDLIMPDSGAPFSAATSDIPFDQAAALIVEQFGAFSPQMADFAKACFQSGWVEAESRPDKGAGGFCTPFFRRRQSRVYMNYRGRASDMLVLAHELGHGYHNDVLNGLPAFAQDYPMSLAETASTFAELIVMDAAIERAESQEIQAAMLADKLGRGIMLVLGVYGAYRFERTFYEERKKGIVQAARLSELMVESQRHAHDGVYDRYHPYQWILQPHFYMTDNPFYNFPYTFGYLFSMGLYAQAKKTGASDFDQKYRQLLRDTGSMTAERVAQTHLGVDLTQTEFWQAAIELMVADVERFLRLTK</sequence>
<name>A0ABW5A0R1_9BACL</name>
<dbReference type="Pfam" id="PF01432">
    <property type="entry name" value="Peptidase_M3"/>
    <property type="match status" value="1"/>
</dbReference>
<evidence type="ECO:0000313" key="8">
    <source>
        <dbReference type="EMBL" id="MFD2171116.1"/>
    </source>
</evidence>
<keyword evidence="2 6" id="KW-0479">Metal-binding</keyword>
<evidence type="ECO:0000256" key="3">
    <source>
        <dbReference type="ARBA" id="ARBA00022801"/>
    </source>
</evidence>
<reference evidence="9" key="1">
    <citation type="journal article" date="2019" name="Int. J. Syst. Evol. Microbiol.">
        <title>The Global Catalogue of Microorganisms (GCM) 10K type strain sequencing project: providing services to taxonomists for standard genome sequencing and annotation.</title>
        <authorList>
            <consortium name="The Broad Institute Genomics Platform"/>
            <consortium name="The Broad Institute Genome Sequencing Center for Infectious Disease"/>
            <person name="Wu L."/>
            <person name="Ma J."/>
        </authorList>
    </citation>
    <scope>NUCLEOTIDE SEQUENCE [LARGE SCALE GENOMIC DNA]</scope>
    <source>
        <strain evidence="9">CGMCC 1.13574</strain>
    </source>
</reference>
<dbReference type="Gene3D" id="1.20.140.70">
    <property type="entry name" value="Oligopeptidase f, N-terminal domain"/>
    <property type="match status" value="1"/>
</dbReference>
<gene>
    <name evidence="8" type="ORF">ACFSOY_14205</name>
</gene>
<dbReference type="Proteomes" id="UP001597343">
    <property type="component" value="Unassembled WGS sequence"/>
</dbReference>
<dbReference type="CDD" id="cd09607">
    <property type="entry name" value="M3B_PepF"/>
    <property type="match status" value="1"/>
</dbReference>
<dbReference type="InterPro" id="IPR001333">
    <property type="entry name" value="Peptidase_M32_Taq"/>
</dbReference>
<keyword evidence="5 6" id="KW-0482">Metalloprotease</keyword>
<comment type="cofactor">
    <cofactor evidence="6">
        <name>Zn(2+)</name>
        <dbReference type="ChEBI" id="CHEBI:29105"/>
    </cofactor>
    <text evidence="6">Binds 1 zinc ion.</text>
</comment>
<dbReference type="EC" id="3.4.-.-" evidence="8"/>
<proteinExistence type="inferred from homology"/>
<accession>A0ABW5A0R1</accession>
<evidence type="ECO:0000256" key="2">
    <source>
        <dbReference type="ARBA" id="ARBA00022723"/>
    </source>
</evidence>
<protein>
    <submittedName>
        <fullName evidence="8">M3 family oligoendopeptidase</fullName>
        <ecNumber evidence="8">3.4.-.-</ecNumber>
    </submittedName>
</protein>
<keyword evidence="1 6" id="KW-0645">Protease</keyword>
<evidence type="ECO:0000256" key="4">
    <source>
        <dbReference type="ARBA" id="ARBA00022833"/>
    </source>
</evidence>
<dbReference type="Gene3D" id="1.10.1370.20">
    <property type="entry name" value="Oligoendopeptidase f, C-terminal domain"/>
    <property type="match status" value="1"/>
</dbReference>
<dbReference type="SUPFAM" id="SSF55486">
    <property type="entry name" value="Metalloproteases ('zincins'), catalytic domain"/>
    <property type="match status" value="1"/>
</dbReference>
<feature type="domain" description="Peptidase M3A/M3B catalytic" evidence="7">
    <location>
        <begin position="327"/>
        <end position="574"/>
    </location>
</feature>
<dbReference type="InterPro" id="IPR042088">
    <property type="entry name" value="OligoPept_F_C"/>
</dbReference>
<evidence type="ECO:0000259" key="7">
    <source>
        <dbReference type="Pfam" id="PF01432"/>
    </source>
</evidence>
<evidence type="ECO:0000256" key="5">
    <source>
        <dbReference type="ARBA" id="ARBA00023049"/>
    </source>
</evidence>
<comment type="caution">
    <text evidence="8">The sequence shown here is derived from an EMBL/GenBank/DDBJ whole genome shotgun (WGS) entry which is preliminary data.</text>
</comment>
<dbReference type="InterPro" id="IPR001567">
    <property type="entry name" value="Pept_M3A_M3B_dom"/>
</dbReference>
<evidence type="ECO:0000256" key="1">
    <source>
        <dbReference type="ARBA" id="ARBA00022670"/>
    </source>
</evidence>
<dbReference type="RefSeq" id="WP_386047672.1">
    <property type="nucleotide sequence ID" value="NZ_JBHUIO010000009.1"/>
</dbReference>
<keyword evidence="9" id="KW-1185">Reference proteome</keyword>
<dbReference type="GO" id="GO:0016787">
    <property type="term" value="F:hydrolase activity"/>
    <property type="evidence" value="ECO:0007669"/>
    <property type="project" value="UniProtKB-KW"/>
</dbReference>
<dbReference type="EMBL" id="JBHUIO010000009">
    <property type="protein sequence ID" value="MFD2171116.1"/>
    <property type="molecule type" value="Genomic_DNA"/>
</dbReference>
<dbReference type="PANTHER" id="PTHR34217:SF1">
    <property type="entry name" value="CARBOXYPEPTIDASE 1"/>
    <property type="match status" value="1"/>
</dbReference>